<dbReference type="InterPro" id="IPR002934">
    <property type="entry name" value="Polymerase_NTP_transf_dom"/>
</dbReference>
<dbReference type="AlphaFoldDB" id="A0A2G9ZIB2"/>
<protein>
    <recommendedName>
        <fullName evidence="1">Polymerase nucleotidyl transferase domain-containing protein</fullName>
    </recommendedName>
</protein>
<comment type="caution">
    <text evidence="2">The sequence shown here is derived from an EMBL/GenBank/DDBJ whole genome shotgun (WGS) entry which is preliminary data.</text>
</comment>
<name>A0A2G9ZIB2_9BACT</name>
<evidence type="ECO:0000313" key="2">
    <source>
        <dbReference type="EMBL" id="PIP32068.1"/>
    </source>
</evidence>
<evidence type="ECO:0000259" key="1">
    <source>
        <dbReference type="Pfam" id="PF01909"/>
    </source>
</evidence>
<accession>A0A2G9ZIB2</accession>
<dbReference type="InterPro" id="IPR043519">
    <property type="entry name" value="NT_sf"/>
</dbReference>
<feature type="domain" description="Polymerase nucleotidyl transferase" evidence="1">
    <location>
        <begin position="13"/>
        <end position="93"/>
    </location>
</feature>
<dbReference type="SUPFAM" id="SSF81301">
    <property type="entry name" value="Nucleotidyltransferase"/>
    <property type="match status" value="1"/>
</dbReference>
<dbReference type="Pfam" id="PF01909">
    <property type="entry name" value="NTP_transf_2"/>
    <property type="match status" value="1"/>
</dbReference>
<dbReference type="Gene3D" id="3.30.460.10">
    <property type="entry name" value="Beta Polymerase, domain 2"/>
    <property type="match status" value="1"/>
</dbReference>
<dbReference type="EMBL" id="PCSB01000004">
    <property type="protein sequence ID" value="PIP32068.1"/>
    <property type="molecule type" value="Genomic_DNA"/>
</dbReference>
<reference evidence="2 3" key="1">
    <citation type="submission" date="2017-09" db="EMBL/GenBank/DDBJ databases">
        <title>Depth-based differentiation of microbial function through sediment-hosted aquifers and enrichment of novel symbionts in the deep terrestrial subsurface.</title>
        <authorList>
            <person name="Probst A.J."/>
            <person name="Ladd B."/>
            <person name="Jarett J.K."/>
            <person name="Geller-Mcgrath D.E."/>
            <person name="Sieber C.M."/>
            <person name="Emerson J.B."/>
            <person name="Anantharaman K."/>
            <person name="Thomas B.C."/>
            <person name="Malmstrom R."/>
            <person name="Stieglmeier M."/>
            <person name="Klingl A."/>
            <person name="Woyke T."/>
            <person name="Ryan C.M."/>
            <person name="Banfield J.F."/>
        </authorList>
    </citation>
    <scope>NUCLEOTIDE SEQUENCE [LARGE SCALE GENOMIC DNA]</scope>
    <source>
        <strain evidence="2">CG23_combo_of_CG06-09_8_20_14_all_37_87_8</strain>
    </source>
</reference>
<dbReference type="CDD" id="cd05403">
    <property type="entry name" value="NT_KNTase_like"/>
    <property type="match status" value="1"/>
</dbReference>
<organism evidence="2 3">
    <name type="scientific">bacterium (Candidatus Gribaldobacteria) CG23_combo_of_CG06-09_8_20_14_all_37_87_8</name>
    <dbReference type="NCBI Taxonomy" id="2014278"/>
    <lineage>
        <taxon>Bacteria</taxon>
        <taxon>Candidatus Gribaldobacteria</taxon>
    </lineage>
</organism>
<evidence type="ECO:0000313" key="3">
    <source>
        <dbReference type="Proteomes" id="UP000230447"/>
    </source>
</evidence>
<proteinExistence type="predicted"/>
<gene>
    <name evidence="2" type="ORF">COX24_00125</name>
</gene>
<sequence length="103" mass="11822">MRLEYYPVEKLKKEILNIVGKHLDLSKYKVFFFGSRVTGKGDDRSDVDVGIEGKEPVPTTAMGAIQEALFNDIETLYKIDLVDFSEVDEKFKQVAKEKVEYLN</sequence>
<dbReference type="Proteomes" id="UP000230447">
    <property type="component" value="Unassembled WGS sequence"/>
</dbReference>